<sequence length="88" mass="9823">MTNGQYDEVHEISKRLDRIISTGKWGLGLALPLFAAGLFSLWSSLGEVGNRVTSLESSRDSTAATLRRIDQNVDELARYLRDSGRVRQ</sequence>
<keyword evidence="1" id="KW-0472">Membrane</keyword>
<evidence type="ECO:0000313" key="2">
    <source>
        <dbReference type="EMBL" id="SDX89050.1"/>
    </source>
</evidence>
<keyword evidence="1" id="KW-0812">Transmembrane</keyword>
<reference evidence="2 3" key="1">
    <citation type="submission" date="2016-10" db="EMBL/GenBank/DDBJ databases">
        <authorList>
            <person name="de Groot N.N."/>
        </authorList>
    </citation>
    <scope>NUCLEOTIDE SEQUENCE [LARGE SCALE GENOMIC DNA]</scope>
    <source>
        <strain evidence="2 3">CGMCC 1.8894</strain>
    </source>
</reference>
<dbReference type="AlphaFoldDB" id="A0A1H3FDP8"/>
<dbReference type="Proteomes" id="UP000198539">
    <property type="component" value="Unassembled WGS sequence"/>
</dbReference>
<accession>A0A1H3FDP8</accession>
<dbReference type="EMBL" id="FNOM01000037">
    <property type="protein sequence ID" value="SDX89050.1"/>
    <property type="molecule type" value="Genomic_DNA"/>
</dbReference>
<protein>
    <submittedName>
        <fullName evidence="2">Uncharacterized protein</fullName>
    </submittedName>
</protein>
<dbReference type="STRING" id="564137.SAMN04488238_1373"/>
<proteinExistence type="predicted"/>
<gene>
    <name evidence="2" type="ORF">SAMN04488238_1373</name>
</gene>
<name>A0A1H3FDP8_9RHOB</name>
<evidence type="ECO:0000313" key="3">
    <source>
        <dbReference type="Proteomes" id="UP000198539"/>
    </source>
</evidence>
<organism evidence="2 3">
    <name type="scientific">Roseicitreum antarcticum</name>
    <dbReference type="NCBI Taxonomy" id="564137"/>
    <lineage>
        <taxon>Bacteria</taxon>
        <taxon>Pseudomonadati</taxon>
        <taxon>Pseudomonadota</taxon>
        <taxon>Alphaproteobacteria</taxon>
        <taxon>Rhodobacterales</taxon>
        <taxon>Paracoccaceae</taxon>
        <taxon>Roseicitreum</taxon>
    </lineage>
</organism>
<feature type="transmembrane region" description="Helical" evidence="1">
    <location>
        <begin position="25"/>
        <end position="45"/>
    </location>
</feature>
<keyword evidence="3" id="KW-1185">Reference proteome</keyword>
<evidence type="ECO:0000256" key="1">
    <source>
        <dbReference type="SAM" id="Phobius"/>
    </source>
</evidence>
<keyword evidence="1" id="KW-1133">Transmembrane helix</keyword>